<dbReference type="InterPro" id="IPR048020">
    <property type="entry name" value="Transpos_IS3"/>
</dbReference>
<dbReference type="PANTHER" id="PTHR46889:SF4">
    <property type="entry name" value="TRANSPOSASE INSO FOR INSERTION SEQUENCE ELEMENT IS911B-RELATED"/>
    <property type="match status" value="1"/>
</dbReference>
<organism evidence="2 3">
    <name type="scientific">Chlorobium phaeovibrioides</name>
    <dbReference type="NCBI Taxonomy" id="1094"/>
    <lineage>
        <taxon>Bacteria</taxon>
        <taxon>Pseudomonadati</taxon>
        <taxon>Chlorobiota</taxon>
        <taxon>Chlorobiia</taxon>
        <taxon>Chlorobiales</taxon>
        <taxon>Chlorobiaceae</taxon>
        <taxon>Chlorobium/Pelodictyon group</taxon>
        <taxon>Chlorobium</taxon>
    </lineage>
</organism>
<gene>
    <name evidence="2" type="ORF">GJ685_09995</name>
</gene>
<dbReference type="NCBIfam" id="NF033516">
    <property type="entry name" value="transpos_IS3"/>
    <property type="match status" value="1"/>
</dbReference>
<dbReference type="Gene3D" id="3.30.420.10">
    <property type="entry name" value="Ribonuclease H-like superfamily/Ribonuclease H"/>
    <property type="match status" value="1"/>
</dbReference>
<name>A0ABW9UQM5_CHLPH</name>
<evidence type="ECO:0000259" key="1">
    <source>
        <dbReference type="PROSITE" id="PS50994"/>
    </source>
</evidence>
<dbReference type="Pfam" id="PF00665">
    <property type="entry name" value="rve"/>
    <property type="match status" value="1"/>
</dbReference>
<dbReference type="InterPro" id="IPR001584">
    <property type="entry name" value="Integrase_cat-core"/>
</dbReference>
<evidence type="ECO:0000313" key="2">
    <source>
        <dbReference type="EMBL" id="MWV55370.1"/>
    </source>
</evidence>
<accession>A0ABW9UQM5</accession>
<dbReference type="InterPro" id="IPR025948">
    <property type="entry name" value="HTH-like_dom"/>
</dbReference>
<dbReference type="SUPFAM" id="SSF53098">
    <property type="entry name" value="Ribonuclease H-like"/>
    <property type="match status" value="1"/>
</dbReference>
<feature type="non-terminal residue" evidence="2">
    <location>
        <position position="289"/>
    </location>
</feature>
<dbReference type="PROSITE" id="PS50994">
    <property type="entry name" value="INTEGRASE"/>
    <property type="match status" value="1"/>
</dbReference>
<dbReference type="InterPro" id="IPR050900">
    <property type="entry name" value="Transposase_IS3/IS150/IS904"/>
</dbReference>
<evidence type="ECO:0000313" key="3">
    <source>
        <dbReference type="Proteomes" id="UP000489351"/>
    </source>
</evidence>
<sequence length="289" mass="34019">MEDSNGRTRDIKKSTRRVLKVKSLIYSFINEHKNVFAVRTMCRVLDVTFSGYYAWTRRPKSSRTEENARIMTAIKDIHKESHETYGSPRIALDLGKRGIKCSRPRVARLMREMGIRARCARKFKVTTDSNHKEPIAPNFLDQDFYPDMPFEVWTSDLTYLWTDSGWQYLTVVMELFNREIIGYSLSRSMSTETTVIPAFEMAVLHRQPPEGVLFHSDRGVQYASKSFRKKLSEYRMIQSMSGKGNCYDNAATESFFKTLKSEWIYGRRIRSKEELQKLLFEYIHVFYNR</sequence>
<dbReference type="Pfam" id="PF13276">
    <property type="entry name" value="HTH_21"/>
    <property type="match status" value="1"/>
</dbReference>
<dbReference type="PANTHER" id="PTHR46889">
    <property type="entry name" value="TRANSPOSASE INSF FOR INSERTION SEQUENCE IS3B-RELATED"/>
    <property type="match status" value="1"/>
</dbReference>
<comment type="caution">
    <text evidence="2">The sequence shown here is derived from an EMBL/GenBank/DDBJ whole genome shotgun (WGS) entry which is preliminary data.</text>
</comment>
<proteinExistence type="predicted"/>
<reference evidence="2 3" key="1">
    <citation type="submission" date="2019-11" db="EMBL/GenBank/DDBJ databases">
        <title>Green- and brown-colored morphotypes of Chlorobia in the stratified aquatic ecosystems of Kandalaksha Gulf (White Sea): A model for study of the accessory genome evolution.</title>
        <authorList>
            <person name="Grouzdev D.S."/>
        </authorList>
    </citation>
    <scope>NUCLEOTIDE SEQUENCE [LARGE SCALE GENOMIC DNA]</scope>
    <source>
        <strain evidence="2 3">ZM</strain>
    </source>
</reference>
<dbReference type="EMBL" id="WUBZ01000141">
    <property type="protein sequence ID" value="MWV55370.1"/>
    <property type="molecule type" value="Genomic_DNA"/>
</dbReference>
<dbReference type="InterPro" id="IPR036397">
    <property type="entry name" value="RNaseH_sf"/>
</dbReference>
<feature type="domain" description="Integrase catalytic" evidence="1">
    <location>
        <begin position="145"/>
        <end position="289"/>
    </location>
</feature>
<dbReference type="Proteomes" id="UP000489351">
    <property type="component" value="Unassembled WGS sequence"/>
</dbReference>
<protein>
    <submittedName>
        <fullName evidence="2">IS3 family transposase</fullName>
    </submittedName>
</protein>
<dbReference type="Pfam" id="PF13333">
    <property type="entry name" value="rve_2"/>
    <property type="match status" value="1"/>
</dbReference>
<keyword evidence="3" id="KW-1185">Reference proteome</keyword>
<dbReference type="InterPro" id="IPR012337">
    <property type="entry name" value="RNaseH-like_sf"/>
</dbReference>